<name>A0AA85JMI9_TRIRE</name>
<sequence>MLLRHTKQKRTNKNRPRVTGLKQLSPGLCGHATNFHGVGSREVTIALTIRNAHKTSLILTYLCLHLHLYYLAFLPLMQLLYLMAPHSLFTLCPLKTTKAKKPPRIVS</sequence>
<dbReference type="WBParaSite" id="TREG1_24660.1">
    <property type="protein sequence ID" value="TREG1_24660.1"/>
    <property type="gene ID" value="TREG1_24660"/>
</dbReference>
<feature type="transmembrane region" description="Helical" evidence="1">
    <location>
        <begin position="58"/>
        <end position="81"/>
    </location>
</feature>
<evidence type="ECO:0000256" key="1">
    <source>
        <dbReference type="SAM" id="Phobius"/>
    </source>
</evidence>
<accession>A0AA85JMI9</accession>
<proteinExistence type="predicted"/>
<organism evidence="2 3">
    <name type="scientific">Trichobilharzia regenti</name>
    <name type="common">Nasal bird schistosome</name>
    <dbReference type="NCBI Taxonomy" id="157069"/>
    <lineage>
        <taxon>Eukaryota</taxon>
        <taxon>Metazoa</taxon>
        <taxon>Spiralia</taxon>
        <taxon>Lophotrochozoa</taxon>
        <taxon>Platyhelminthes</taxon>
        <taxon>Trematoda</taxon>
        <taxon>Digenea</taxon>
        <taxon>Strigeidida</taxon>
        <taxon>Schistosomatoidea</taxon>
        <taxon>Schistosomatidae</taxon>
        <taxon>Trichobilharzia</taxon>
    </lineage>
</organism>
<keyword evidence="2" id="KW-1185">Reference proteome</keyword>
<evidence type="ECO:0000313" key="2">
    <source>
        <dbReference type="Proteomes" id="UP000050795"/>
    </source>
</evidence>
<dbReference type="Proteomes" id="UP000050795">
    <property type="component" value="Unassembled WGS sequence"/>
</dbReference>
<keyword evidence="1" id="KW-0472">Membrane</keyword>
<evidence type="ECO:0000313" key="3">
    <source>
        <dbReference type="WBParaSite" id="TREG1_24660.1"/>
    </source>
</evidence>
<protein>
    <submittedName>
        <fullName evidence="3">Uncharacterized protein</fullName>
    </submittedName>
</protein>
<keyword evidence="1" id="KW-1133">Transmembrane helix</keyword>
<reference evidence="3" key="2">
    <citation type="submission" date="2023-11" db="UniProtKB">
        <authorList>
            <consortium name="WormBaseParasite"/>
        </authorList>
    </citation>
    <scope>IDENTIFICATION</scope>
</reference>
<dbReference type="AlphaFoldDB" id="A0AA85JMI9"/>
<keyword evidence="1" id="KW-0812">Transmembrane</keyword>
<reference evidence="2" key="1">
    <citation type="submission" date="2022-06" db="EMBL/GenBank/DDBJ databases">
        <authorList>
            <person name="Berger JAMES D."/>
            <person name="Berger JAMES D."/>
        </authorList>
    </citation>
    <scope>NUCLEOTIDE SEQUENCE [LARGE SCALE GENOMIC DNA]</scope>
</reference>